<evidence type="ECO:0000313" key="2">
    <source>
        <dbReference type="EMBL" id="AET67030.1"/>
    </source>
</evidence>
<dbReference type="Proteomes" id="UP000006346">
    <property type="component" value="Chromosome"/>
</dbReference>
<gene>
    <name evidence="2" type="ordered locus">Desor_1369</name>
</gene>
<dbReference type="AlphaFoldDB" id="G7W5U2"/>
<keyword evidence="3" id="KW-1185">Reference proteome</keyword>
<proteinExistence type="predicted"/>
<accession>G7W5U2</accession>
<evidence type="ECO:0000256" key="1">
    <source>
        <dbReference type="SAM" id="MobiDB-lite"/>
    </source>
</evidence>
<feature type="region of interest" description="Disordered" evidence="1">
    <location>
        <begin position="1"/>
        <end position="23"/>
    </location>
</feature>
<dbReference type="RefSeq" id="WP_014183849.1">
    <property type="nucleotide sequence ID" value="NC_016584.1"/>
</dbReference>
<dbReference type="STRING" id="768706.Desor_1369"/>
<dbReference type="HOGENOM" id="CLU_1831937_0_0_9"/>
<dbReference type="PATRIC" id="fig|768706.3.peg.1356"/>
<dbReference type="KEGG" id="dor:Desor_1369"/>
<reference evidence="3" key="1">
    <citation type="submission" date="2011-11" db="EMBL/GenBank/DDBJ databases">
        <title>Complete sequence of Desulfosporosinus orientis DSM 765.</title>
        <authorList>
            <person name="Lucas S."/>
            <person name="Han J."/>
            <person name="Lapidus A."/>
            <person name="Cheng J.-F."/>
            <person name="Goodwin L."/>
            <person name="Pitluck S."/>
            <person name="Peters L."/>
            <person name="Ovchinnikova G."/>
            <person name="Teshima H."/>
            <person name="Detter J.C."/>
            <person name="Han C."/>
            <person name="Tapia R."/>
            <person name="Land M."/>
            <person name="Hauser L."/>
            <person name="Kyrpides N."/>
            <person name="Ivanova N."/>
            <person name="Pagani I."/>
            <person name="Pester M."/>
            <person name="Spring S."/>
            <person name="Ollivier B."/>
            <person name="Rattei T."/>
            <person name="Klenk H.-P."/>
            <person name="Wagner M."/>
            <person name="Loy A."/>
            <person name="Woyke T."/>
        </authorList>
    </citation>
    <scope>NUCLEOTIDE SEQUENCE [LARGE SCALE GENOMIC DNA]</scope>
    <source>
        <strain evidence="3">ATCC 19365 / DSM 765 / NCIMB 8382 / VKM B-1628</strain>
    </source>
</reference>
<protein>
    <submittedName>
        <fullName evidence="2">Uncharacterized protein</fullName>
    </submittedName>
</protein>
<dbReference type="eggNOG" id="ENOG502ZE0W">
    <property type="taxonomic scope" value="Bacteria"/>
</dbReference>
<dbReference type="EMBL" id="CP003108">
    <property type="protein sequence ID" value="AET67030.1"/>
    <property type="molecule type" value="Genomic_DNA"/>
</dbReference>
<sequence length="140" mass="15943">MSEQRHDYFPMHPFQHSHTGENPDPEPAIFSETKSLELLQRVNSEAIQHALTQWVDEIKDWAKDNSYLIGHIKIFAEGQENLWLSSTGKDIHVKHSPGWQDSLLDKMTLSVTAIIFGPTKTILEEAAQAKLQVILKSLEI</sequence>
<reference evidence="2 3" key="2">
    <citation type="journal article" date="2012" name="J. Bacteriol.">
        <title>Complete genome sequences of Desulfosporosinus orientis DSM765T, Desulfosporosinus youngiae DSM17734T, Desulfosporosinus meridiei DSM13257T, and Desulfosporosinus acidiphilus DSM22704T.</title>
        <authorList>
            <person name="Pester M."/>
            <person name="Brambilla E."/>
            <person name="Alazard D."/>
            <person name="Rattei T."/>
            <person name="Weinmaier T."/>
            <person name="Han J."/>
            <person name="Lucas S."/>
            <person name="Lapidus A."/>
            <person name="Cheng J.F."/>
            <person name="Goodwin L."/>
            <person name="Pitluck S."/>
            <person name="Peters L."/>
            <person name="Ovchinnikova G."/>
            <person name="Teshima H."/>
            <person name="Detter J.C."/>
            <person name="Han C.S."/>
            <person name="Tapia R."/>
            <person name="Land M.L."/>
            <person name="Hauser L."/>
            <person name="Kyrpides N.C."/>
            <person name="Ivanova N.N."/>
            <person name="Pagani I."/>
            <person name="Huntmann M."/>
            <person name="Wei C.L."/>
            <person name="Davenport K.W."/>
            <person name="Daligault H."/>
            <person name="Chain P.S."/>
            <person name="Chen A."/>
            <person name="Mavromatis K."/>
            <person name="Markowitz V."/>
            <person name="Szeto E."/>
            <person name="Mikhailova N."/>
            <person name="Pati A."/>
            <person name="Wagner M."/>
            <person name="Woyke T."/>
            <person name="Ollivier B."/>
            <person name="Klenk H.P."/>
            <person name="Spring S."/>
            <person name="Loy A."/>
        </authorList>
    </citation>
    <scope>NUCLEOTIDE SEQUENCE [LARGE SCALE GENOMIC DNA]</scope>
    <source>
        <strain evidence="3">ATCC 19365 / DSM 765 / NCIMB 8382 / VKM B-1628</strain>
    </source>
</reference>
<evidence type="ECO:0000313" key="3">
    <source>
        <dbReference type="Proteomes" id="UP000006346"/>
    </source>
</evidence>
<organism evidence="2 3">
    <name type="scientific">Desulfosporosinus orientis (strain ATCC 19365 / DSM 765 / NCIMB 8382 / VKM B-1628 / Singapore I)</name>
    <name type="common">Desulfotomaculum orientis</name>
    <dbReference type="NCBI Taxonomy" id="768706"/>
    <lineage>
        <taxon>Bacteria</taxon>
        <taxon>Bacillati</taxon>
        <taxon>Bacillota</taxon>
        <taxon>Clostridia</taxon>
        <taxon>Eubacteriales</taxon>
        <taxon>Desulfitobacteriaceae</taxon>
        <taxon>Desulfosporosinus</taxon>
    </lineage>
</organism>
<name>G7W5U2_DESOD</name>